<evidence type="ECO:0000313" key="3">
    <source>
        <dbReference type="Proteomes" id="UP000034150"/>
    </source>
</evidence>
<gene>
    <name evidence="2" type="ORF">WN67_18450</name>
</gene>
<evidence type="ECO:0000256" key="1">
    <source>
        <dbReference type="SAM" id="MobiDB-lite"/>
    </source>
</evidence>
<feature type="compositionally biased region" description="Acidic residues" evidence="1">
    <location>
        <begin position="28"/>
        <end position="48"/>
    </location>
</feature>
<comment type="caution">
    <text evidence="2">The sequence shown here is derived from an EMBL/GenBank/DDBJ whole genome shotgun (WGS) entry which is preliminary data.</text>
</comment>
<dbReference type="Gene3D" id="1.10.1220.170">
    <property type="match status" value="1"/>
</dbReference>
<protein>
    <submittedName>
        <fullName evidence="2">Uncharacterized protein</fullName>
    </submittedName>
</protein>
<keyword evidence="3" id="KW-1185">Reference proteome</keyword>
<reference evidence="2 3" key="1">
    <citation type="journal article" date="2015" name="Genome Announc.">
        <title>Draft Genome Sequence of Mycobacterium obuense Strain UC1, Isolated from Patient Sputum.</title>
        <authorList>
            <person name="Greninger A.L."/>
            <person name="Cunningham G."/>
            <person name="Hsu E.D."/>
            <person name="Yu J.M."/>
            <person name="Chiu C.Y."/>
            <person name="Miller S."/>
        </authorList>
    </citation>
    <scope>NUCLEOTIDE SEQUENCE [LARGE SCALE GENOMIC DNA]</scope>
    <source>
        <strain evidence="2 3">UC1</strain>
    </source>
</reference>
<dbReference type="RefSeq" id="WP_024449096.1">
    <property type="nucleotide sequence ID" value="NZ_LAUZ02000066.1"/>
</dbReference>
<name>A0A0M2JU25_9MYCO</name>
<organism evidence="2 3">
    <name type="scientific">Mycolicibacterium obuense</name>
    <dbReference type="NCBI Taxonomy" id="1807"/>
    <lineage>
        <taxon>Bacteria</taxon>
        <taxon>Bacillati</taxon>
        <taxon>Actinomycetota</taxon>
        <taxon>Actinomycetes</taxon>
        <taxon>Mycobacteriales</taxon>
        <taxon>Mycobacteriaceae</taxon>
        <taxon>Mycolicibacterium</taxon>
    </lineage>
</organism>
<dbReference type="PATRIC" id="fig|1807.13.peg.4573"/>
<sequence length="90" mass="10061">MTEDDGGVRDRSSPALPRQRPDLGAPNDCDEPSLDEDDWPIDDLDDWPFDDPSVDIARLRESLMESEADIAAGRTFGEDEIRTDCGLPRK</sequence>
<accession>A0A0M2JU25</accession>
<dbReference type="Proteomes" id="UP000034150">
    <property type="component" value="Unassembled WGS sequence"/>
</dbReference>
<dbReference type="OrthoDB" id="488160at2"/>
<feature type="compositionally biased region" description="Basic and acidic residues" evidence="1">
    <location>
        <begin position="1"/>
        <end position="12"/>
    </location>
</feature>
<feature type="region of interest" description="Disordered" evidence="1">
    <location>
        <begin position="1"/>
        <end position="48"/>
    </location>
</feature>
<dbReference type="EMBL" id="LAUZ02000066">
    <property type="protein sequence ID" value="KKF00524.1"/>
    <property type="molecule type" value="Genomic_DNA"/>
</dbReference>
<dbReference type="AlphaFoldDB" id="A0A0M2JU25"/>
<proteinExistence type="predicted"/>
<evidence type="ECO:0000313" key="2">
    <source>
        <dbReference type="EMBL" id="KKF00524.1"/>
    </source>
</evidence>